<dbReference type="Proteomes" id="UP000028878">
    <property type="component" value="Unassembled WGS sequence"/>
</dbReference>
<dbReference type="InterPro" id="IPR036390">
    <property type="entry name" value="WH_DNA-bd_sf"/>
</dbReference>
<evidence type="ECO:0000313" key="5">
    <source>
        <dbReference type="EMBL" id="CDN88169.1"/>
    </source>
</evidence>
<dbReference type="SUPFAM" id="SSF46785">
    <property type="entry name" value="Winged helix' DNA-binding domain"/>
    <property type="match status" value="1"/>
</dbReference>
<reference evidence="6" key="1">
    <citation type="submission" date="2014-02" db="EMBL/GenBank/DDBJ databases">
        <authorList>
            <person name="Gan H."/>
        </authorList>
    </citation>
    <scope>NUCLEOTIDE SEQUENCE [LARGE SCALE GENOMIC DNA]</scope>
    <source>
        <strain evidence="6">S1</strain>
    </source>
</reference>
<evidence type="ECO:0000256" key="1">
    <source>
        <dbReference type="ARBA" id="ARBA00023015"/>
    </source>
</evidence>
<keyword evidence="2" id="KW-0238">DNA-binding</keyword>
<dbReference type="InterPro" id="IPR018490">
    <property type="entry name" value="cNMP-bd_dom_sf"/>
</dbReference>
<dbReference type="GO" id="GO:0003677">
    <property type="term" value="F:DNA binding"/>
    <property type="evidence" value="ECO:0007669"/>
    <property type="project" value="UniProtKB-KW"/>
</dbReference>
<dbReference type="Gene3D" id="2.60.120.10">
    <property type="entry name" value="Jelly Rolls"/>
    <property type="match status" value="1"/>
</dbReference>
<evidence type="ECO:0000259" key="4">
    <source>
        <dbReference type="Pfam" id="PF13545"/>
    </source>
</evidence>
<dbReference type="EMBL" id="CCAE010000019">
    <property type="protein sequence ID" value="CDN88169.1"/>
    <property type="molecule type" value="Genomic_DNA"/>
</dbReference>
<evidence type="ECO:0000256" key="2">
    <source>
        <dbReference type="ARBA" id="ARBA00023125"/>
    </source>
</evidence>
<gene>
    <name evidence="5" type="ORF">BN948_02602</name>
</gene>
<feature type="domain" description="HTH crp-type" evidence="4">
    <location>
        <begin position="171"/>
        <end position="228"/>
    </location>
</feature>
<dbReference type="InterPro" id="IPR036388">
    <property type="entry name" value="WH-like_DNA-bd_sf"/>
</dbReference>
<dbReference type="AlphaFoldDB" id="A0A1L1PK94"/>
<keyword evidence="3" id="KW-0804">Transcription</keyword>
<dbReference type="SUPFAM" id="SSF51206">
    <property type="entry name" value="cAMP-binding domain-like"/>
    <property type="match status" value="1"/>
</dbReference>
<organism evidence="5 6">
    <name type="scientific">Hydrogenophaga intermedia</name>
    <dbReference type="NCBI Taxonomy" id="65786"/>
    <lineage>
        <taxon>Bacteria</taxon>
        <taxon>Pseudomonadati</taxon>
        <taxon>Pseudomonadota</taxon>
        <taxon>Betaproteobacteria</taxon>
        <taxon>Burkholderiales</taxon>
        <taxon>Comamonadaceae</taxon>
        <taxon>Hydrogenophaga</taxon>
    </lineage>
</organism>
<reference evidence="6" key="2">
    <citation type="submission" date="2014-11" db="EMBL/GenBank/DDBJ databases">
        <title>Draft genome sequence of Hydrogenophaga intermedia S1.</title>
        <authorList>
            <person name="Gan H.M."/>
            <person name="Chew T.H."/>
            <person name="Stolz A."/>
        </authorList>
    </citation>
    <scope>NUCLEOTIDE SEQUENCE [LARGE SCALE GENOMIC DNA]</scope>
    <source>
        <strain evidence="6">S1</strain>
    </source>
</reference>
<dbReference type="InterPro" id="IPR012318">
    <property type="entry name" value="HTH_CRP"/>
</dbReference>
<evidence type="ECO:0000313" key="6">
    <source>
        <dbReference type="Proteomes" id="UP000028878"/>
    </source>
</evidence>
<dbReference type="InterPro" id="IPR014710">
    <property type="entry name" value="RmlC-like_jellyroll"/>
</dbReference>
<name>A0A1L1PK94_HYDIT</name>
<dbReference type="GO" id="GO:0006355">
    <property type="term" value="P:regulation of DNA-templated transcription"/>
    <property type="evidence" value="ECO:0007669"/>
    <property type="project" value="InterPro"/>
</dbReference>
<protein>
    <submittedName>
        <fullName evidence="5">Putative Crp/Fnr family transcriptional regulator</fullName>
    </submittedName>
</protein>
<proteinExistence type="predicted"/>
<evidence type="ECO:0000256" key="3">
    <source>
        <dbReference type="ARBA" id="ARBA00023163"/>
    </source>
</evidence>
<sequence length="239" mass="25919">MSSNIPRNSGPGGTVLCEHCSTRGRCLFSVLSLPNNDHFRSFVRERAVGVGETLEAEGSLGQTLGVIKVGLLRGVRGHPGEDGKSVLLMGKGRLVGFTLPFGQAALLSLVAITPTRVCEVDIRVVRDLAMPHEPFQQAIYRAIAGFVGTMADWSRLLREDSYLVKVGAALRLIAAEEGSSSFRIPSHTELANVLGARRETVARHIAILIDKGLFRKIDRWHGVLTADRSAWRRAGAARS</sequence>
<keyword evidence="1" id="KW-0805">Transcription regulation</keyword>
<dbReference type="Gene3D" id="1.10.10.10">
    <property type="entry name" value="Winged helix-like DNA-binding domain superfamily/Winged helix DNA-binding domain"/>
    <property type="match status" value="1"/>
</dbReference>
<keyword evidence="6" id="KW-1185">Reference proteome</keyword>
<dbReference type="Pfam" id="PF13545">
    <property type="entry name" value="HTH_Crp_2"/>
    <property type="match status" value="1"/>
</dbReference>
<dbReference type="RefSeq" id="WP_009520295.1">
    <property type="nucleotide sequence ID" value="NZ_CCAE010000019.1"/>
</dbReference>
<accession>A0A1L1PK94</accession>